<evidence type="ECO:0000313" key="1">
    <source>
        <dbReference type="EMBL" id="KAH7536872.1"/>
    </source>
</evidence>
<dbReference type="Proteomes" id="UP000813462">
    <property type="component" value="Unassembled WGS sequence"/>
</dbReference>
<reference evidence="1" key="1">
    <citation type="journal article" date="2021" name="Front. Plant Sci.">
        <title>Chromosome-Scale Genome Assembly for Chinese Sour Jujube and Insights Into Its Genome Evolution and Domestication Signature.</title>
        <authorList>
            <person name="Shen L.-Y."/>
            <person name="Luo H."/>
            <person name="Wang X.-L."/>
            <person name="Wang X.-M."/>
            <person name="Qiu X.-J."/>
            <person name="Liu H."/>
            <person name="Zhou S.-S."/>
            <person name="Jia K.-H."/>
            <person name="Nie S."/>
            <person name="Bao Y.-T."/>
            <person name="Zhang R.-G."/>
            <person name="Yun Q.-Z."/>
            <person name="Chai Y.-H."/>
            <person name="Lu J.-Y."/>
            <person name="Li Y."/>
            <person name="Zhao S.-W."/>
            <person name="Mao J.-F."/>
            <person name="Jia S.-G."/>
            <person name="Mao Y.-M."/>
        </authorList>
    </citation>
    <scope>NUCLEOTIDE SEQUENCE</scope>
    <source>
        <strain evidence="1">AT0</strain>
        <tissue evidence="1">Leaf</tissue>
    </source>
</reference>
<name>A0A978VMU7_ZIZJJ</name>
<dbReference type="EMBL" id="JAEACU010000003">
    <property type="protein sequence ID" value="KAH7536872.1"/>
    <property type="molecule type" value="Genomic_DNA"/>
</dbReference>
<organism evidence="1 2">
    <name type="scientific">Ziziphus jujuba var. spinosa</name>
    <dbReference type="NCBI Taxonomy" id="714518"/>
    <lineage>
        <taxon>Eukaryota</taxon>
        <taxon>Viridiplantae</taxon>
        <taxon>Streptophyta</taxon>
        <taxon>Embryophyta</taxon>
        <taxon>Tracheophyta</taxon>
        <taxon>Spermatophyta</taxon>
        <taxon>Magnoliopsida</taxon>
        <taxon>eudicotyledons</taxon>
        <taxon>Gunneridae</taxon>
        <taxon>Pentapetalae</taxon>
        <taxon>rosids</taxon>
        <taxon>fabids</taxon>
        <taxon>Rosales</taxon>
        <taxon>Rhamnaceae</taxon>
        <taxon>Paliureae</taxon>
        <taxon>Ziziphus</taxon>
    </lineage>
</organism>
<gene>
    <name evidence="1" type="ORF">FEM48_Zijuj03G0032200</name>
</gene>
<accession>A0A978VMU7</accession>
<dbReference type="AlphaFoldDB" id="A0A978VMU7"/>
<sequence>MTQPKGMDIRECKRMKKTIANDGSEIGVKIIFRQLVALHVQCLSSLTSFCSGNFMMRFPKLKYVGISYCPEMRSFSHGVISSPQLDKLTLLDEKWEDGEFYTNNNEIKLPEEDHIIIDDKADSHKRIKELVEGDVNTTIRQLWEDQVGLINRFSLFIPVLNF</sequence>
<proteinExistence type="predicted"/>
<evidence type="ECO:0000313" key="2">
    <source>
        <dbReference type="Proteomes" id="UP000813462"/>
    </source>
</evidence>
<comment type="caution">
    <text evidence="1">The sequence shown here is derived from an EMBL/GenBank/DDBJ whole genome shotgun (WGS) entry which is preliminary data.</text>
</comment>
<protein>
    <submittedName>
        <fullName evidence="1">Uncharacterized protein</fullName>
    </submittedName>
</protein>